<sequence length="77" mass="8627">MVQRDATQASLQNVQWEDFHTLETAPDAFVLPSGCGQVYQATASYQTLSDEVGNPNAGQKPREDMDMCNYWITVIDK</sequence>
<reference evidence="1 2" key="1">
    <citation type="submission" date="2013-05" db="EMBL/GenBank/DDBJ databases">
        <title>Draft genome of the parasitic nematode Anyclostoma ceylanicum.</title>
        <authorList>
            <person name="Mitreva M."/>
        </authorList>
    </citation>
    <scope>NUCLEOTIDE SEQUENCE [LARGE SCALE GENOMIC DNA]</scope>
</reference>
<organism evidence="1 2">
    <name type="scientific">Ancylostoma ceylanicum</name>
    <dbReference type="NCBI Taxonomy" id="53326"/>
    <lineage>
        <taxon>Eukaryota</taxon>
        <taxon>Metazoa</taxon>
        <taxon>Ecdysozoa</taxon>
        <taxon>Nematoda</taxon>
        <taxon>Chromadorea</taxon>
        <taxon>Rhabditida</taxon>
        <taxon>Rhabditina</taxon>
        <taxon>Rhabditomorpha</taxon>
        <taxon>Strongyloidea</taxon>
        <taxon>Ancylostomatidae</taxon>
        <taxon>Ancylostomatinae</taxon>
        <taxon>Ancylostoma</taxon>
    </lineage>
</organism>
<evidence type="ECO:0000313" key="2">
    <source>
        <dbReference type="Proteomes" id="UP000054495"/>
    </source>
</evidence>
<keyword evidence="2" id="KW-1185">Reference proteome</keyword>
<evidence type="ECO:0000313" key="1">
    <source>
        <dbReference type="EMBL" id="EPB65374.1"/>
    </source>
</evidence>
<evidence type="ECO:0008006" key="3">
    <source>
        <dbReference type="Google" id="ProtNLM"/>
    </source>
</evidence>
<accession>A0A0D6L3R6</accession>
<dbReference type="Proteomes" id="UP000054495">
    <property type="component" value="Unassembled WGS sequence"/>
</dbReference>
<name>A0A0D6L3R6_9BILA</name>
<dbReference type="EMBL" id="KE128802">
    <property type="protein sequence ID" value="EPB65374.1"/>
    <property type="molecule type" value="Genomic_DNA"/>
</dbReference>
<protein>
    <recommendedName>
        <fullName evidence="3">CUB domain-containing protein</fullName>
    </recommendedName>
</protein>
<dbReference type="AlphaFoldDB" id="A0A0D6L3R6"/>
<gene>
    <name evidence="1" type="ORF">ANCCEY_15563</name>
</gene>
<proteinExistence type="predicted"/>